<feature type="compositionally biased region" description="Acidic residues" evidence="4">
    <location>
        <begin position="336"/>
        <end position="359"/>
    </location>
</feature>
<keyword evidence="7" id="KW-1185">Reference proteome</keyword>
<gene>
    <name evidence="6" type="ORF">AK812_SmicGene33113</name>
</gene>
<name>A0A1Q9CSE3_SYMMI</name>
<dbReference type="PANTHER" id="PTHR38934:SF6">
    <property type="entry name" value="CHROMOSOME UNDETERMINED SCAFFOLD_176, WHOLE GENOME SHOTGUN SEQUENCE"/>
    <property type="match status" value="1"/>
</dbReference>
<evidence type="ECO:0000256" key="3">
    <source>
        <dbReference type="ARBA" id="ARBA00023157"/>
    </source>
</evidence>
<feature type="region of interest" description="Disordered" evidence="4">
    <location>
        <begin position="3344"/>
        <end position="3373"/>
    </location>
</feature>
<dbReference type="InterPro" id="IPR013087">
    <property type="entry name" value="Znf_C2H2_type"/>
</dbReference>
<dbReference type="SUPFAM" id="SSF56219">
    <property type="entry name" value="DNase I-like"/>
    <property type="match status" value="1"/>
</dbReference>
<keyword evidence="3" id="KW-1015">Disulfide bond</keyword>
<dbReference type="PANTHER" id="PTHR38934">
    <property type="entry name" value="HYPHALLY REGULATED CELL WALL PROTEIN 1"/>
    <property type="match status" value="1"/>
</dbReference>
<dbReference type="OrthoDB" id="414391at2759"/>
<keyword evidence="1" id="KW-0732">Signal</keyword>
<dbReference type="Proteomes" id="UP000186817">
    <property type="component" value="Unassembled WGS sequence"/>
</dbReference>
<feature type="region of interest" description="Disordered" evidence="4">
    <location>
        <begin position="97"/>
        <end position="116"/>
    </location>
</feature>
<protein>
    <recommendedName>
        <fullName evidence="5">C2H2-type domain-containing protein</fullName>
    </recommendedName>
</protein>
<comment type="caution">
    <text evidence="6">The sequence shown here is derived from an EMBL/GenBank/DDBJ whole genome shotgun (WGS) entry which is preliminary data.</text>
</comment>
<dbReference type="PROSITE" id="PS00028">
    <property type="entry name" value="ZINC_FINGER_C2H2_1"/>
    <property type="match status" value="1"/>
</dbReference>
<feature type="domain" description="C2H2-type" evidence="5">
    <location>
        <begin position="3013"/>
        <end position="3034"/>
    </location>
</feature>
<dbReference type="Gene3D" id="3.60.10.10">
    <property type="entry name" value="Endonuclease/exonuclease/phosphatase"/>
    <property type="match status" value="1"/>
</dbReference>
<keyword evidence="2" id="KW-0677">Repeat</keyword>
<organism evidence="6 7">
    <name type="scientific">Symbiodinium microadriaticum</name>
    <name type="common">Dinoflagellate</name>
    <name type="synonym">Zooxanthella microadriatica</name>
    <dbReference type="NCBI Taxonomy" id="2951"/>
    <lineage>
        <taxon>Eukaryota</taxon>
        <taxon>Sar</taxon>
        <taxon>Alveolata</taxon>
        <taxon>Dinophyceae</taxon>
        <taxon>Suessiales</taxon>
        <taxon>Symbiodiniaceae</taxon>
        <taxon>Symbiodinium</taxon>
    </lineage>
</organism>
<proteinExistence type="predicted"/>
<evidence type="ECO:0000256" key="4">
    <source>
        <dbReference type="SAM" id="MobiDB-lite"/>
    </source>
</evidence>
<feature type="region of interest" description="Disordered" evidence="4">
    <location>
        <begin position="928"/>
        <end position="947"/>
    </location>
</feature>
<reference evidence="6 7" key="1">
    <citation type="submission" date="2016-02" db="EMBL/GenBank/DDBJ databases">
        <title>Genome analysis of coral dinoflagellate symbionts highlights evolutionary adaptations to a symbiotic lifestyle.</title>
        <authorList>
            <person name="Aranda M."/>
            <person name="Li Y."/>
            <person name="Liew Y.J."/>
            <person name="Baumgarten S."/>
            <person name="Simakov O."/>
            <person name="Wilson M."/>
            <person name="Piel J."/>
            <person name="Ashoor H."/>
            <person name="Bougouffa S."/>
            <person name="Bajic V.B."/>
            <person name="Ryu T."/>
            <person name="Ravasi T."/>
            <person name="Bayer T."/>
            <person name="Micklem G."/>
            <person name="Kim H."/>
            <person name="Bhak J."/>
            <person name="Lajeunesse T.C."/>
            <person name="Voolstra C.R."/>
        </authorList>
    </citation>
    <scope>NUCLEOTIDE SEQUENCE [LARGE SCALE GENOMIC DNA]</scope>
    <source>
        <strain evidence="6 7">CCMP2467</strain>
    </source>
</reference>
<feature type="region of interest" description="Disordered" evidence="4">
    <location>
        <begin position="55"/>
        <end position="81"/>
    </location>
</feature>
<evidence type="ECO:0000259" key="5">
    <source>
        <dbReference type="PROSITE" id="PS00028"/>
    </source>
</evidence>
<dbReference type="InterPro" id="IPR011936">
    <property type="entry name" value="Myxo_disulph_rpt"/>
</dbReference>
<evidence type="ECO:0000256" key="2">
    <source>
        <dbReference type="ARBA" id="ARBA00022737"/>
    </source>
</evidence>
<dbReference type="NCBIfam" id="TIGR02232">
    <property type="entry name" value="myxo_disulf_rpt"/>
    <property type="match status" value="5"/>
</dbReference>
<feature type="compositionally biased region" description="Basic and acidic residues" evidence="4">
    <location>
        <begin position="70"/>
        <end position="81"/>
    </location>
</feature>
<evidence type="ECO:0000313" key="6">
    <source>
        <dbReference type="EMBL" id="OLP85848.1"/>
    </source>
</evidence>
<accession>A0A1Q9CSE3</accession>
<evidence type="ECO:0000313" key="7">
    <source>
        <dbReference type="Proteomes" id="UP000186817"/>
    </source>
</evidence>
<feature type="region of interest" description="Disordered" evidence="4">
    <location>
        <begin position="1829"/>
        <end position="1852"/>
    </location>
</feature>
<feature type="region of interest" description="Disordered" evidence="4">
    <location>
        <begin position="284"/>
        <end position="363"/>
    </location>
</feature>
<dbReference type="InterPro" id="IPR036691">
    <property type="entry name" value="Endo/exonu/phosph_ase_sf"/>
</dbReference>
<feature type="region of interest" description="Disordered" evidence="4">
    <location>
        <begin position="669"/>
        <end position="688"/>
    </location>
</feature>
<sequence length="3654" mass="400526">MVCSTHCPKSYGNGNAHPCLPDRFRAIQAGDGCDNGKVEPSYVCEYQGSWQRVASASSGGRRQADASGATKKEKCTYDGGGKHDGHDRLTADCVLHGSTAQGGDRKDSDPDGQDQLRLLHQPPLCSAGHGDPGEYERWVKRTITSEFVTWDKSGETGLNNYVDHGRPGGDGRGETPATASAMPTQADKLVLFRTRRGHVKFDMEKGGYIKPTGKALNASEKGTFARYQRRHVVRCRAGDLADKLTRMVDKYLPGVATESRVYIMRFAETIPKLLKRVRKIRRKIKATRQGDAKMAVQTSTRRTRQRHEKRGSTTERPVPKPRGITTGQHVTKEHDDEQESIPDWGDDVANDDMDNEEDTPTTTTAAHVAEGDDLATMWPWGDRGGAHSSKLCKWSKRTWRNNVESRGDFDKNCKLTPNPGHMPIIFGDLSATDSRLRARVRGDGLGIETGCVGVVAADTSGDGIRHVVAGEECDDGNLIDGDGCSRLDESEVLLTPCVPICGDGLRVGDEVVGSLLLTDCDYNNTEPGDGCSPTCEVEIGWFCKRAGTGVGFEARALASSSRTTGVPTASSSLDGDALGPARIGQQKMAMVASSDLLLPGLAKPGKEWRGQAASSREGPAARRYHFHRLRIFEDMEAKAASPTIADKDGSGYDMAKAAQKAVNGLRRAEARRRKGAEEKESQEQKWNNFQAEMKQNCVAEQAKYQDRIKKNKDEAEEMEFLTEVPGAKEAETESNGTSQTWTGRKRKEMLALIARTPIKEVGKSTATVPTGTTPLAQKLEERKASAVNVADDSEDEAIAELSAAKRKEPTTGPDVASLPMTMSKRAARLLGFFGLSRTPAMASFYELEFPAEYIEYMQQLFWFVCGINDWVCARATPGDIFHVQEWAFGKILNYDCLSFRWQASGNSIRLACLAAFVHGGQVLGCGKGQWPSKGKEEDGDQPGPTSSWTADLEIWAAGHRLVDGRPQINGLERGTFAFYLSSPITRDAVLKQFGYELEDEVDVLVGARWNPETDHPSHIDERNVEFQTEGESGLHERQRYRTMGPLAVTCDLFSLSPDRTWWRAPTERSLRLYNAGRRTHSVIAAGAQPRATTNVVMMDLSLSPAALWIQWIAVEGDALHPGPGDLEVHLQPTEDISPTEDIVPTEQCGVAARAGLRGKFKHVEDQLDGLGIQLVMLQALVKDENRSFRALGRKKRRQPESAAYTLAVPEQRNGPLHELAEEKWHGVEKQVYQDICDFLFQIVEVDDEVPIQFEIDSILSKHPAHPDEVVAVIDLLAPHAEDMLMWTPSGLGKILAVLERSNQGQWTVARPEEAAARHAKTFQSFLALIQELRSGWTAILVGGSCSGMGKQWQRSKTDSWQPGRGKEYGQHQYKYWAGSWSVSPRAPKQEVPQNYDQVKIDDARQSGLAHDQRPWRTPQAEPTGQLATMNAIQKALTTARKADGRIRKLMDDKARKQKQWERWVQDQRANYAKQKRQFQHDLEKIDVELAQAEDIGTNAAAKVKDVILRGPEALETDEGTIETEAREWESLMSEAMSLEPAGFYQEAYLAAQQLQHRLVALYHNSASREALVHFPMGIIPTEVVELMASSLSPQGPRDPRSPASLLLMRGELAEVSVLSYGKYGRMLPPYCAASIQRPITAKQGDMIQVIGYGAAIPPVLALDDLLFAGEDGTGLDIDGAFHRYLLSPTVATGILLEPRPFRAFHIEDGDSSESDSDAPHIANSVGIRSSALRVISTRPRVWNAAIDGLPCLFLGWRAQPAPGGQFSCRDCLDGILQELGSGWRLWFRDVPLQADILEVRTGQVFVVEIIYERPVSRLGNLANALPSDAVESSAGADPPVSGAPDAPADTAGVVTGQAGYRANDYGPSQPSRISADAHDITNVIGLGQRQDLLAGLDEQADYEVLQTSPPDLLAGEVRRTFVEGTFASIVMWSNCILTQRLLDDNLCFTPDNWSLSFFIGSVIGYGGGPVRREEDIGSLGGNWILPAALPEGLDSWWRKFVDDLHGYAGDLPVVVLGDLNLRLSESWADRIGDLCWEEGASPPEPFFKMMLNHGLWAPSTFTACHRGLSHTWVSPGQGTSSRIDFVLVPTTWNVDHGSSRVLYEVDFGQAGLDHFAVYLEISAILDVSCYKGRRPPRIDVSRLHEPANANIVQAICKTVPVVPWDVDAHTHYELFSRHLVEHLALAFPTGQASKRKSFFSDCTWSFRQQRVSLRKIAHRASAWIANYEVRIAWVAWSCAGPMSWAGLLSLADLLRSVADLSRSVGDLRRLKPLLRRSIQGDKRSFTQEAARAAGTCSSKDTFRKLRTLIGPPKRKVKGSRAIPAVKLEDGSIATDLETAEARWIRHFSSIEAGAPETPESIVASCFARQQEWDLADYDVGAEEILTRAQIEDGLRASTPGKAAGKDRVPADLLRACPSGLSRSLYPIVLKFAMRLQEPVQWKGGDLHAVWTRKGSPLDCESYRAILVSSSVGKAVHGALRTQCGRHFENAAMPLQVGGRAGFPVQFVLQAARLWQERCRAKKVSCAVIFLDLKEAFHRVARALVHGGRPDETSIKNVIATLGLAAEVGPRLQAYVREQSLIRSAGGPAVLSSMVEESNCDTWFAHGALEGTAIVKAGTRPGDNLADLIFSFLFAELLAVLRKRFSETGLSSALPWNEAWLRAGPAASAESGPADVVRPVDATWMDDLALLIEDPHPDKLLDKVVEVATATLDECMKATLVPNLTEGKTECVLALCGPGSKKLATQVFRGSSPDLPLQSDIWPEARLRLVSTYKHVGGLVQAGGGTAKEVRSRIGAAWAAFRQHRRQVFSSPLVQTRDKAVLFSSVVESTLFYGVGAWPAHNEAATGKFQGALIGMARLMLRPRFSYAQARHLSGLYALACARTMPAELTIALERLRHFRLVVSKGCAEFWALLHAEQSWLQQAQQALTWASELRTRAGLKGPDLSEWDTAADIARHDAGRWKGLVKQTKIAAGLESLWTAEVQQYHGLLFRHLRLAGAYLDDVVADVIEPELCALCGQVFSDKRAWSHHAFKVHGRVREERLLVTGQQCPVCLRHYRSTEKLCNHLRYSTECKSALIGAGVAVAPVPGVGSRKFVDGSKSQLPAVQAQGPACQWRRDQLPFEEHRPSTEVLAALEDCFCNDCGVCHTYSALLEAYRKAFSCCCLQLSRLRVTAQEWQRKLHETLTVDEEWSVRWSGWHTSVTDLIQRVSWADWLVPDPISPRFAVSTFKDASTQLPWLLYEHVRFDLPDTSGHVGQVIADKDPGFGTFLSHKDAADLPESLNVDRFPPPLGSRLRHLRLVQKAARLGPAAEECDDGNNLAGDGCDPVCQVEVGWRTKVAMTATWTPGTDAAPPATRRRPKSEQTKSLQQLHSGRKSVLAKEPGFVCTPEDAMTKPEAADPKPVTRVERRLGWQAAAGPPFAAQNRSICVPVCGDGVVLVGNGEECDALTSDENCRVESGYACGIQSGGASSLTRSACGDGLLRAPEECDDGNDGKGERRLDGCDQHCKLEEAGALLFLGPSLYPQTGVYGWDSSLVAAVQAACRQLCGDYLRLEGEECDDGNLLLADGCDSSCHVEVGWTCRSYVYGPTNATSLCSPICGDGMIHGAEAPHMRDLSLLSASRMAFVLTGDHVLAAGHVIAQADCTCALLTSTGD</sequence>
<evidence type="ECO:0000256" key="1">
    <source>
        <dbReference type="ARBA" id="ARBA00022729"/>
    </source>
</evidence>
<dbReference type="EMBL" id="LSRX01000951">
    <property type="protein sequence ID" value="OLP85848.1"/>
    <property type="molecule type" value="Genomic_DNA"/>
</dbReference>
<dbReference type="Pfam" id="PF13948">
    <property type="entry name" value="DUF4215"/>
    <property type="match status" value="1"/>
</dbReference>